<evidence type="ECO:0000313" key="6">
    <source>
        <dbReference type="Proteomes" id="UP000663829"/>
    </source>
</evidence>
<proteinExistence type="predicted"/>
<name>A0A813VLK7_9BILA</name>
<evidence type="ECO:0000313" key="2">
    <source>
        <dbReference type="EMBL" id="CAF0792857.1"/>
    </source>
</evidence>
<evidence type="ECO:0000313" key="4">
    <source>
        <dbReference type="EMBL" id="CAF3575618.1"/>
    </source>
</evidence>
<organism evidence="3 6">
    <name type="scientific">Didymodactylos carnosus</name>
    <dbReference type="NCBI Taxonomy" id="1234261"/>
    <lineage>
        <taxon>Eukaryota</taxon>
        <taxon>Metazoa</taxon>
        <taxon>Spiralia</taxon>
        <taxon>Gnathifera</taxon>
        <taxon>Rotifera</taxon>
        <taxon>Eurotatoria</taxon>
        <taxon>Bdelloidea</taxon>
        <taxon>Philodinida</taxon>
        <taxon>Philodinidae</taxon>
        <taxon>Didymodactylos</taxon>
    </lineage>
</organism>
<keyword evidence="6" id="KW-1185">Reference proteome</keyword>
<dbReference type="OrthoDB" id="186812at2759"/>
<feature type="region of interest" description="Disordered" evidence="1">
    <location>
        <begin position="1"/>
        <end position="20"/>
    </location>
</feature>
<gene>
    <name evidence="3" type="ORF">GPM918_LOCUS5431</name>
    <name evidence="2" type="ORF">OVA965_LOCUS4229</name>
    <name evidence="5" type="ORF">SRO942_LOCUS5431</name>
    <name evidence="4" type="ORF">TMI583_LOCUS4227</name>
</gene>
<evidence type="ECO:0000313" key="5">
    <source>
        <dbReference type="EMBL" id="CAF3625686.1"/>
    </source>
</evidence>
<evidence type="ECO:0000313" key="3">
    <source>
        <dbReference type="EMBL" id="CAF0838397.1"/>
    </source>
</evidence>
<sequence length="70" mass="7870">MNNHNSPLKQQPQQQGTSQYWSRFMNKRVVDKAYVPTAHEHAANCLTHEILVIPACIAAQILVSNSMTHA</sequence>
<accession>A0A813VLK7</accession>
<dbReference type="EMBL" id="CAJNOK010001088">
    <property type="protein sequence ID" value="CAF0792857.1"/>
    <property type="molecule type" value="Genomic_DNA"/>
</dbReference>
<dbReference type="Proteomes" id="UP000681722">
    <property type="component" value="Unassembled WGS sequence"/>
</dbReference>
<reference evidence="3" key="1">
    <citation type="submission" date="2021-02" db="EMBL/GenBank/DDBJ databases">
        <authorList>
            <person name="Nowell W R."/>
        </authorList>
    </citation>
    <scope>NUCLEOTIDE SEQUENCE</scope>
</reference>
<dbReference type="EMBL" id="CAJOBA010001088">
    <property type="protein sequence ID" value="CAF3575618.1"/>
    <property type="molecule type" value="Genomic_DNA"/>
</dbReference>
<dbReference type="EMBL" id="CAJNOQ010000784">
    <property type="protein sequence ID" value="CAF0838397.1"/>
    <property type="molecule type" value="Genomic_DNA"/>
</dbReference>
<dbReference type="Proteomes" id="UP000663829">
    <property type="component" value="Unassembled WGS sequence"/>
</dbReference>
<protein>
    <submittedName>
        <fullName evidence="3">Uncharacterized protein</fullName>
    </submittedName>
</protein>
<dbReference type="Proteomes" id="UP000682733">
    <property type="component" value="Unassembled WGS sequence"/>
</dbReference>
<dbReference type="EMBL" id="CAJOBC010000784">
    <property type="protein sequence ID" value="CAF3625686.1"/>
    <property type="molecule type" value="Genomic_DNA"/>
</dbReference>
<dbReference type="Proteomes" id="UP000677228">
    <property type="component" value="Unassembled WGS sequence"/>
</dbReference>
<comment type="caution">
    <text evidence="3">The sequence shown here is derived from an EMBL/GenBank/DDBJ whole genome shotgun (WGS) entry which is preliminary data.</text>
</comment>
<dbReference type="AlphaFoldDB" id="A0A813VLK7"/>
<evidence type="ECO:0000256" key="1">
    <source>
        <dbReference type="SAM" id="MobiDB-lite"/>
    </source>
</evidence>